<name>E3H9F8_ILYPC</name>
<dbReference type="RefSeq" id="WP_013387734.1">
    <property type="nucleotide sequence ID" value="NC_014632.1"/>
</dbReference>
<evidence type="ECO:0000256" key="2">
    <source>
        <dbReference type="SAM" id="Phobius"/>
    </source>
</evidence>
<dbReference type="AlphaFoldDB" id="E3H9F8"/>
<keyword evidence="2" id="KW-0812">Transmembrane</keyword>
<keyword evidence="4" id="KW-1185">Reference proteome</keyword>
<sequence>MEKTIKFNKIGIKRRFIQYIVILLISIFVLFLASKLIEKRKHSKIRIYNSQIEKLQDEKQKKIDLIEKEYNDKIEALLNKIDKIKD</sequence>
<keyword evidence="2" id="KW-1133">Transmembrane helix</keyword>
<organism evidence="3 4">
    <name type="scientific">Ilyobacter polytropus (strain ATCC 51220 / DSM 2926 / LMG 16218 / CuHBu1)</name>
    <dbReference type="NCBI Taxonomy" id="572544"/>
    <lineage>
        <taxon>Bacteria</taxon>
        <taxon>Fusobacteriati</taxon>
        <taxon>Fusobacteriota</taxon>
        <taxon>Fusobacteriia</taxon>
        <taxon>Fusobacteriales</taxon>
        <taxon>Fusobacteriaceae</taxon>
        <taxon>Ilyobacter</taxon>
    </lineage>
</organism>
<evidence type="ECO:0000313" key="4">
    <source>
        <dbReference type="Proteomes" id="UP000006875"/>
    </source>
</evidence>
<proteinExistence type="predicted"/>
<keyword evidence="1" id="KW-0175">Coiled coil</keyword>
<keyword evidence="2" id="KW-0472">Membrane</keyword>
<evidence type="ECO:0000256" key="1">
    <source>
        <dbReference type="SAM" id="Coils"/>
    </source>
</evidence>
<gene>
    <name evidence="3" type="ordered locus">Ilyop_1286</name>
</gene>
<protein>
    <submittedName>
        <fullName evidence="3">Uncharacterized protein</fullName>
    </submittedName>
</protein>
<reference evidence="3 4" key="1">
    <citation type="journal article" date="2010" name="Stand. Genomic Sci.">
        <title>Complete genome sequence of Ilyobacter polytropus type strain (CuHbu1).</title>
        <authorList>
            <person name="Sikorski J."/>
            <person name="Chertkov O."/>
            <person name="Lapidus A."/>
            <person name="Nolan M."/>
            <person name="Lucas S."/>
            <person name="Del Rio T.G."/>
            <person name="Tice H."/>
            <person name="Cheng J.F."/>
            <person name="Tapia R."/>
            <person name="Han C."/>
            <person name="Goodwin L."/>
            <person name="Pitluck S."/>
            <person name="Liolios K."/>
            <person name="Ivanova N."/>
            <person name="Mavromatis K."/>
            <person name="Mikhailova N."/>
            <person name="Pati A."/>
            <person name="Chen A."/>
            <person name="Palaniappan K."/>
            <person name="Land M."/>
            <person name="Hauser L."/>
            <person name="Chang Y.J."/>
            <person name="Jeffries C.D."/>
            <person name="Brambilla E."/>
            <person name="Yasawong M."/>
            <person name="Rohde M."/>
            <person name="Pukall R."/>
            <person name="Spring S."/>
            <person name="Goker M."/>
            <person name="Woyke T."/>
            <person name="Bristow J."/>
            <person name="Eisen J.A."/>
            <person name="Markowitz V."/>
            <person name="Hugenholtz P."/>
            <person name="Kyrpides N.C."/>
            <person name="Klenk H.P."/>
        </authorList>
    </citation>
    <scope>NUCLEOTIDE SEQUENCE [LARGE SCALE GENOMIC DNA]</scope>
    <source>
        <strain evidence="4">ATCC 51220 / DSM 2926 / LMG 16218 / CuHBu1</strain>
    </source>
</reference>
<dbReference type="KEGG" id="ipo:Ilyop_1286"/>
<accession>E3H9F8</accession>
<dbReference type="EMBL" id="CP002281">
    <property type="protein sequence ID" value="ADO83067.1"/>
    <property type="molecule type" value="Genomic_DNA"/>
</dbReference>
<feature type="coiled-coil region" evidence="1">
    <location>
        <begin position="45"/>
        <end position="72"/>
    </location>
</feature>
<dbReference type="Proteomes" id="UP000006875">
    <property type="component" value="Chromosome"/>
</dbReference>
<dbReference type="HOGENOM" id="CLU_2493720_0_0_0"/>
<evidence type="ECO:0000313" key="3">
    <source>
        <dbReference type="EMBL" id="ADO83067.1"/>
    </source>
</evidence>
<feature type="transmembrane region" description="Helical" evidence="2">
    <location>
        <begin position="16"/>
        <end position="37"/>
    </location>
</feature>